<proteinExistence type="predicted"/>
<dbReference type="Proteomes" id="UP001153365">
    <property type="component" value="Unassembled WGS sequence"/>
</dbReference>
<keyword evidence="3" id="KW-1185">Reference proteome</keyword>
<gene>
    <name evidence="2" type="ORF">PPACK8108_LOCUS5188</name>
</gene>
<reference evidence="2" key="1">
    <citation type="submission" date="2022-06" db="EMBL/GenBank/DDBJ databases">
        <authorList>
            <consortium name="SYNGENTA / RWTH Aachen University"/>
        </authorList>
    </citation>
    <scope>NUCLEOTIDE SEQUENCE</scope>
</reference>
<evidence type="ECO:0000313" key="3">
    <source>
        <dbReference type="Proteomes" id="UP001153365"/>
    </source>
</evidence>
<organism evidence="2 3">
    <name type="scientific">Phakopsora pachyrhizi</name>
    <name type="common">Asian soybean rust disease fungus</name>
    <dbReference type="NCBI Taxonomy" id="170000"/>
    <lineage>
        <taxon>Eukaryota</taxon>
        <taxon>Fungi</taxon>
        <taxon>Dikarya</taxon>
        <taxon>Basidiomycota</taxon>
        <taxon>Pucciniomycotina</taxon>
        <taxon>Pucciniomycetes</taxon>
        <taxon>Pucciniales</taxon>
        <taxon>Phakopsoraceae</taxon>
        <taxon>Phakopsora</taxon>
    </lineage>
</organism>
<evidence type="ECO:0000313" key="2">
    <source>
        <dbReference type="EMBL" id="CAH7670472.1"/>
    </source>
</evidence>
<feature type="domain" description="Cell morphogenesis protein N-terminal" evidence="1">
    <location>
        <begin position="2"/>
        <end position="63"/>
    </location>
</feature>
<dbReference type="EMBL" id="CALTRL010000999">
    <property type="protein sequence ID" value="CAH7670472.1"/>
    <property type="molecule type" value="Genomic_DNA"/>
</dbReference>
<evidence type="ECO:0000259" key="1">
    <source>
        <dbReference type="Pfam" id="PF14222"/>
    </source>
</evidence>
<dbReference type="Pfam" id="PF14222">
    <property type="entry name" value="MOR2-PAG1_N"/>
    <property type="match status" value="1"/>
</dbReference>
<sequence>QSTTTEVNYPVWNKFIFIILKKAHLMSDKTSKARYWGLTVSLICDAVCTAPQDVLVARWTETVD</sequence>
<feature type="non-terminal residue" evidence="2">
    <location>
        <position position="1"/>
    </location>
</feature>
<dbReference type="AlphaFoldDB" id="A0AAV0ANC5"/>
<protein>
    <recommendedName>
        <fullName evidence="1">Cell morphogenesis protein N-terminal domain-containing protein</fullName>
    </recommendedName>
</protein>
<accession>A0AAV0ANC5</accession>
<name>A0AAV0ANC5_PHAPC</name>
<comment type="caution">
    <text evidence="2">The sequence shown here is derived from an EMBL/GenBank/DDBJ whole genome shotgun (WGS) entry which is preliminary data.</text>
</comment>
<dbReference type="InterPro" id="IPR025614">
    <property type="entry name" value="Cell_morpho_N"/>
</dbReference>